<feature type="domain" description="Bacteriophage T5 Orf172 DNA-binding" evidence="1">
    <location>
        <begin position="53"/>
        <end position="131"/>
    </location>
</feature>
<dbReference type="Pfam" id="PF10544">
    <property type="entry name" value="T5orf172"/>
    <property type="match status" value="1"/>
</dbReference>
<proteinExistence type="predicted"/>
<sequence length="137" mass="16061">MITQLLSFLFGNLDVKDIKRKEELKETALEISKNALRQYNKQKDGYVYIISNPAWKGWYKVGMAVDSQDRCGSYQTSSPHRDYRLEYSKYFLNRKVAEEIAHDVISEISLDRNGEWFRVSVNKIRKVIKGIDYEISA</sequence>
<evidence type="ECO:0000259" key="1">
    <source>
        <dbReference type="SMART" id="SM00974"/>
    </source>
</evidence>
<dbReference type="InterPro" id="IPR018306">
    <property type="entry name" value="Phage_T5_Orf172_DNA-bd"/>
</dbReference>
<reference evidence="2" key="2">
    <citation type="journal article" date="2017" name="Nat. Commun.">
        <title>Single-virus genomics reveals hidden cosmopolitan and abundant viruses.</title>
        <authorList>
            <person name="Martinez-Hernandez F."/>
            <person name="Fornas O."/>
            <person name="Lluesma Gomez M."/>
            <person name="Bolduc B."/>
            <person name="de la Cruz Pena M.J."/>
            <person name="Martinez J.M."/>
            <person name="Anton J."/>
            <person name="Gasol J.M."/>
            <person name="Rosselli R."/>
            <person name="Rodriguez-Valera F."/>
            <person name="Sullivan M.B."/>
            <person name="Acinas S.G."/>
            <person name="Martinez-Garcia M."/>
        </authorList>
    </citation>
    <scope>NUCLEOTIDE SEQUENCE</scope>
</reference>
<name>A0A218MLB5_9VIRU</name>
<dbReference type="EMBL" id="KY052813">
    <property type="protein sequence ID" value="ASF00076.1"/>
    <property type="molecule type" value="Genomic_DNA"/>
</dbReference>
<reference evidence="2" key="1">
    <citation type="submission" date="2016-10" db="EMBL/GenBank/DDBJ databases">
        <authorList>
            <person name="Varghese N."/>
        </authorList>
    </citation>
    <scope>NUCLEOTIDE SEQUENCE</scope>
</reference>
<dbReference type="SMART" id="SM00974">
    <property type="entry name" value="T5orf172"/>
    <property type="match status" value="1"/>
</dbReference>
<accession>A0A218MLB5</accession>
<protein>
    <recommendedName>
        <fullName evidence="1">Bacteriophage T5 Orf172 DNA-binding domain-containing protein</fullName>
    </recommendedName>
</protein>
<evidence type="ECO:0000313" key="2">
    <source>
        <dbReference type="EMBL" id="ASF00076.1"/>
    </source>
</evidence>
<organism evidence="2">
    <name type="scientific">uncultured virus</name>
    <dbReference type="NCBI Taxonomy" id="340016"/>
    <lineage>
        <taxon>Viruses</taxon>
        <taxon>environmental samples</taxon>
    </lineage>
</organism>